<protein>
    <submittedName>
        <fullName evidence="1">Uncharacterized protein</fullName>
    </submittedName>
</protein>
<evidence type="ECO:0000313" key="2">
    <source>
        <dbReference type="Proteomes" id="UP001472677"/>
    </source>
</evidence>
<accession>A0ABR2AW57</accession>
<gene>
    <name evidence="1" type="ORF">V6N12_000512</name>
</gene>
<sequence>MKGSRGSKAGSMGLTVLRMELISLETEKSLREEEGGRLREWNLEVLEEKTIGRGGGEELSGDAQFGGGGGGSVASIGWRWGFGNLECITPYAQLY</sequence>
<reference evidence="1 2" key="1">
    <citation type="journal article" date="2024" name="G3 (Bethesda)">
        <title>Genome assembly of Hibiscus sabdariffa L. provides insights into metabolisms of medicinal natural products.</title>
        <authorList>
            <person name="Kim T."/>
        </authorList>
    </citation>
    <scope>NUCLEOTIDE SEQUENCE [LARGE SCALE GENOMIC DNA]</scope>
    <source>
        <strain evidence="1">TK-2024</strain>
        <tissue evidence="1">Old leaves</tissue>
    </source>
</reference>
<comment type="caution">
    <text evidence="1">The sequence shown here is derived from an EMBL/GenBank/DDBJ whole genome shotgun (WGS) entry which is preliminary data.</text>
</comment>
<keyword evidence="2" id="KW-1185">Reference proteome</keyword>
<proteinExistence type="predicted"/>
<dbReference type="Proteomes" id="UP001472677">
    <property type="component" value="Unassembled WGS sequence"/>
</dbReference>
<evidence type="ECO:0000313" key="1">
    <source>
        <dbReference type="EMBL" id="KAK8498243.1"/>
    </source>
</evidence>
<dbReference type="EMBL" id="JBBPBM010000274">
    <property type="protein sequence ID" value="KAK8498243.1"/>
    <property type="molecule type" value="Genomic_DNA"/>
</dbReference>
<organism evidence="1 2">
    <name type="scientific">Hibiscus sabdariffa</name>
    <name type="common">roselle</name>
    <dbReference type="NCBI Taxonomy" id="183260"/>
    <lineage>
        <taxon>Eukaryota</taxon>
        <taxon>Viridiplantae</taxon>
        <taxon>Streptophyta</taxon>
        <taxon>Embryophyta</taxon>
        <taxon>Tracheophyta</taxon>
        <taxon>Spermatophyta</taxon>
        <taxon>Magnoliopsida</taxon>
        <taxon>eudicotyledons</taxon>
        <taxon>Gunneridae</taxon>
        <taxon>Pentapetalae</taxon>
        <taxon>rosids</taxon>
        <taxon>malvids</taxon>
        <taxon>Malvales</taxon>
        <taxon>Malvaceae</taxon>
        <taxon>Malvoideae</taxon>
        <taxon>Hibiscus</taxon>
    </lineage>
</organism>
<name>A0ABR2AW57_9ROSI</name>